<feature type="domain" description="Integrase zinc-binding" evidence="9">
    <location>
        <begin position="243"/>
        <end position="301"/>
    </location>
</feature>
<evidence type="ECO:0000256" key="4">
    <source>
        <dbReference type="ARBA" id="ARBA00022722"/>
    </source>
</evidence>
<evidence type="ECO:0000259" key="9">
    <source>
        <dbReference type="Pfam" id="PF17921"/>
    </source>
</evidence>
<feature type="non-terminal residue" evidence="10">
    <location>
        <position position="350"/>
    </location>
</feature>
<dbReference type="InterPro" id="IPR041373">
    <property type="entry name" value="RT_RNaseH"/>
</dbReference>
<evidence type="ECO:0000256" key="7">
    <source>
        <dbReference type="ARBA" id="ARBA00022918"/>
    </source>
</evidence>
<protein>
    <recommendedName>
        <fullName evidence="1">RNA-directed DNA polymerase</fullName>
        <ecNumber evidence="1">2.7.7.49</ecNumber>
    </recommendedName>
</protein>
<keyword evidence="6" id="KW-0378">Hydrolase</keyword>
<dbReference type="Gene3D" id="3.30.70.270">
    <property type="match status" value="1"/>
</dbReference>
<keyword evidence="5" id="KW-0255">Endonuclease</keyword>
<dbReference type="Gene3D" id="1.10.340.70">
    <property type="match status" value="1"/>
</dbReference>
<comment type="caution">
    <text evidence="10">The sequence shown here is derived from an EMBL/GenBank/DDBJ whole genome shotgun (WGS) entry which is preliminary data.</text>
</comment>
<keyword evidence="3" id="KW-0548">Nucleotidyltransferase</keyword>
<dbReference type="OrthoDB" id="6764494at2759"/>
<dbReference type="InterPro" id="IPR043128">
    <property type="entry name" value="Rev_trsase/Diguanyl_cyclase"/>
</dbReference>
<keyword evidence="11" id="KW-1185">Reference proteome</keyword>
<gene>
    <name evidence="10" type="primary">TY3B-G</name>
    <name evidence="10" type="ORF">T10_8803</name>
</gene>
<dbReference type="FunFam" id="3.10.20.370:FF:000001">
    <property type="entry name" value="Retrovirus-related Pol polyprotein from transposon 17.6-like protein"/>
    <property type="match status" value="1"/>
</dbReference>
<dbReference type="PANTHER" id="PTHR37984:SF5">
    <property type="entry name" value="PROTEIN NYNRIN-LIKE"/>
    <property type="match status" value="1"/>
</dbReference>
<dbReference type="AlphaFoldDB" id="A0A0V1M025"/>
<dbReference type="PANTHER" id="PTHR37984">
    <property type="entry name" value="PROTEIN CBG26694"/>
    <property type="match status" value="1"/>
</dbReference>
<sequence length="350" mass="39424">LKRFIGLTSYSRRFMESYATIAAPLYELLKDDAPFIWTENSQAAFDCLKNCLTSAPTLCAPNFADSFQVITDASGTGLGAILEQRGRVIAFASRSLRKSERNYSAIEKECLAIIFTLKTFRHYLLGRSFTILSDHAPLQWLAAQKMDGRLARWALSLQESTANLCALTIQPDIPMNVIRQEQQRDPALRAIAEALKNDLPFPSTLEAHRRLRQVRHQLHLNNGVIVRTVKPRYATETAEVILVPTSLRQRFLYAAHDAPAAGHFGVSKTLARLGSVAYWPNMANDIAEYCRTCDKCQQSNPPAPTPAPLQPFPIGRPWERVSIDILEIPMSRHGNKYLLVLQDSFTKWLE</sequence>
<evidence type="ECO:0000313" key="11">
    <source>
        <dbReference type="Proteomes" id="UP000054843"/>
    </source>
</evidence>
<dbReference type="FunFam" id="1.10.340.70:FF:000001">
    <property type="entry name" value="Retrovirus-related Pol polyprotein from transposon gypsy-like Protein"/>
    <property type="match status" value="1"/>
</dbReference>
<dbReference type="EC" id="2.7.7.49" evidence="1"/>
<feature type="domain" description="Reverse transcriptase RNase H-like" evidence="8">
    <location>
        <begin position="63"/>
        <end position="159"/>
    </location>
</feature>
<accession>A0A0V1M025</accession>
<dbReference type="Proteomes" id="UP000054843">
    <property type="component" value="Unassembled WGS sequence"/>
</dbReference>
<dbReference type="Pfam" id="PF17921">
    <property type="entry name" value="Integrase_H2C2"/>
    <property type="match status" value="1"/>
</dbReference>
<feature type="non-terminal residue" evidence="10">
    <location>
        <position position="1"/>
    </location>
</feature>
<evidence type="ECO:0000313" key="10">
    <source>
        <dbReference type="EMBL" id="KRZ65093.1"/>
    </source>
</evidence>
<reference evidence="10 11" key="1">
    <citation type="submission" date="2015-01" db="EMBL/GenBank/DDBJ databases">
        <title>Evolution of Trichinella species and genotypes.</title>
        <authorList>
            <person name="Korhonen P.K."/>
            <person name="Edoardo P."/>
            <person name="Giuseppe L.R."/>
            <person name="Gasser R.B."/>
        </authorList>
    </citation>
    <scope>NUCLEOTIDE SEQUENCE [LARGE SCALE GENOMIC DNA]</scope>
    <source>
        <strain evidence="10">ISS1980</strain>
    </source>
</reference>
<evidence type="ECO:0000256" key="3">
    <source>
        <dbReference type="ARBA" id="ARBA00022695"/>
    </source>
</evidence>
<name>A0A0V1M025_9BILA</name>
<evidence type="ECO:0000259" key="8">
    <source>
        <dbReference type="Pfam" id="PF17917"/>
    </source>
</evidence>
<dbReference type="InterPro" id="IPR050951">
    <property type="entry name" value="Retrovirus_Pol_polyprotein"/>
</dbReference>
<evidence type="ECO:0000256" key="5">
    <source>
        <dbReference type="ARBA" id="ARBA00022759"/>
    </source>
</evidence>
<evidence type="ECO:0000256" key="2">
    <source>
        <dbReference type="ARBA" id="ARBA00022679"/>
    </source>
</evidence>
<dbReference type="FunFam" id="3.30.70.270:FF:000020">
    <property type="entry name" value="Transposon Tf2-6 polyprotein-like Protein"/>
    <property type="match status" value="1"/>
</dbReference>
<dbReference type="GO" id="GO:0003964">
    <property type="term" value="F:RNA-directed DNA polymerase activity"/>
    <property type="evidence" value="ECO:0007669"/>
    <property type="project" value="UniProtKB-KW"/>
</dbReference>
<dbReference type="GO" id="GO:0016787">
    <property type="term" value="F:hydrolase activity"/>
    <property type="evidence" value="ECO:0007669"/>
    <property type="project" value="UniProtKB-KW"/>
</dbReference>
<dbReference type="SUPFAM" id="SSF56672">
    <property type="entry name" value="DNA/RNA polymerases"/>
    <property type="match status" value="1"/>
</dbReference>
<proteinExistence type="predicted"/>
<keyword evidence="4" id="KW-0540">Nuclease</keyword>
<dbReference type="STRING" id="268474.A0A0V1M025"/>
<evidence type="ECO:0000256" key="1">
    <source>
        <dbReference type="ARBA" id="ARBA00012493"/>
    </source>
</evidence>
<dbReference type="Pfam" id="PF17917">
    <property type="entry name" value="RT_RNaseH"/>
    <property type="match status" value="1"/>
</dbReference>
<organism evidence="10 11">
    <name type="scientific">Trichinella papuae</name>
    <dbReference type="NCBI Taxonomy" id="268474"/>
    <lineage>
        <taxon>Eukaryota</taxon>
        <taxon>Metazoa</taxon>
        <taxon>Ecdysozoa</taxon>
        <taxon>Nematoda</taxon>
        <taxon>Enoplea</taxon>
        <taxon>Dorylaimia</taxon>
        <taxon>Trichinellida</taxon>
        <taxon>Trichinellidae</taxon>
        <taxon>Trichinella</taxon>
    </lineage>
</organism>
<dbReference type="CDD" id="cd09274">
    <property type="entry name" value="RNase_HI_RT_Ty3"/>
    <property type="match status" value="1"/>
</dbReference>
<dbReference type="GO" id="GO:0004519">
    <property type="term" value="F:endonuclease activity"/>
    <property type="evidence" value="ECO:0007669"/>
    <property type="project" value="UniProtKB-KW"/>
</dbReference>
<dbReference type="EMBL" id="JYDO01000531">
    <property type="protein sequence ID" value="KRZ65093.1"/>
    <property type="molecule type" value="Genomic_DNA"/>
</dbReference>
<evidence type="ECO:0000256" key="6">
    <source>
        <dbReference type="ARBA" id="ARBA00022801"/>
    </source>
</evidence>
<keyword evidence="2" id="KW-0808">Transferase</keyword>
<dbReference type="InterPro" id="IPR043502">
    <property type="entry name" value="DNA/RNA_pol_sf"/>
</dbReference>
<keyword evidence="7" id="KW-0695">RNA-directed DNA polymerase</keyword>
<dbReference type="InterPro" id="IPR041588">
    <property type="entry name" value="Integrase_H2C2"/>
</dbReference>